<organism evidence="1 2">
    <name type="scientific">Leucogyrophana mollusca</name>
    <dbReference type="NCBI Taxonomy" id="85980"/>
    <lineage>
        <taxon>Eukaryota</taxon>
        <taxon>Fungi</taxon>
        <taxon>Dikarya</taxon>
        <taxon>Basidiomycota</taxon>
        <taxon>Agaricomycotina</taxon>
        <taxon>Agaricomycetes</taxon>
        <taxon>Agaricomycetidae</taxon>
        <taxon>Boletales</taxon>
        <taxon>Boletales incertae sedis</taxon>
        <taxon>Leucogyrophana</taxon>
    </lineage>
</organism>
<evidence type="ECO:0000313" key="2">
    <source>
        <dbReference type="Proteomes" id="UP000790709"/>
    </source>
</evidence>
<evidence type="ECO:0000313" key="1">
    <source>
        <dbReference type="EMBL" id="KAH7919348.1"/>
    </source>
</evidence>
<comment type="caution">
    <text evidence="1">The sequence shown here is derived from an EMBL/GenBank/DDBJ whole genome shotgun (WGS) entry which is preliminary data.</text>
</comment>
<reference evidence="1" key="1">
    <citation type="journal article" date="2021" name="New Phytol.">
        <title>Evolutionary innovations through gain and loss of genes in the ectomycorrhizal Boletales.</title>
        <authorList>
            <person name="Wu G."/>
            <person name="Miyauchi S."/>
            <person name="Morin E."/>
            <person name="Kuo A."/>
            <person name="Drula E."/>
            <person name="Varga T."/>
            <person name="Kohler A."/>
            <person name="Feng B."/>
            <person name="Cao Y."/>
            <person name="Lipzen A."/>
            <person name="Daum C."/>
            <person name="Hundley H."/>
            <person name="Pangilinan J."/>
            <person name="Johnson J."/>
            <person name="Barry K."/>
            <person name="LaButti K."/>
            <person name="Ng V."/>
            <person name="Ahrendt S."/>
            <person name="Min B."/>
            <person name="Choi I.G."/>
            <person name="Park H."/>
            <person name="Plett J.M."/>
            <person name="Magnuson J."/>
            <person name="Spatafora J.W."/>
            <person name="Nagy L.G."/>
            <person name="Henrissat B."/>
            <person name="Grigoriev I.V."/>
            <person name="Yang Z.L."/>
            <person name="Xu J."/>
            <person name="Martin F.M."/>
        </authorList>
    </citation>
    <scope>NUCLEOTIDE SEQUENCE</scope>
    <source>
        <strain evidence="1">KUC20120723A-06</strain>
    </source>
</reference>
<name>A0ACB8B3B1_9AGAM</name>
<proteinExistence type="predicted"/>
<dbReference type="Proteomes" id="UP000790709">
    <property type="component" value="Unassembled WGS sequence"/>
</dbReference>
<dbReference type="EMBL" id="MU266669">
    <property type="protein sequence ID" value="KAH7919348.1"/>
    <property type="molecule type" value="Genomic_DNA"/>
</dbReference>
<protein>
    <submittedName>
        <fullName evidence="1">Uncharacterized protein</fullName>
    </submittedName>
</protein>
<keyword evidence="2" id="KW-1185">Reference proteome</keyword>
<accession>A0ACB8B3B1</accession>
<gene>
    <name evidence="1" type="ORF">BV22DRAFT_1040991</name>
</gene>
<sequence>MTTATPTAGASTATYLRRNIKCISWWHRRNDPAGSLRSDAQSTSMKLSGSNRTPGERHTTGAVDDVPVHQSPRGQLFSRDLVDNVFGAIITTDLARIVLEGLVKSGTVNLDNVERPHKRRKCDGASGSNLFAASITNAFDVARARACIRSPPLEKQPGDVREEKSWRWPTFPRKPVDEYLLVDFLNLVMEECICIALPHLHNHTQLFRFAAPTNKHHAFPLSYEADDQDLRPDVVLLPITSFNDKGDKKGTRCGTVNEKYLNFTAIRLIGESKSKYHADGVTQAIRYMRGTKRAQPWLRYVLGLAISYHKISFIRGDPAGTEYTDLNLNTSGGSLEFVQLLLGLGLLHDKELLTNPNTDLVEKEVKVKASAIREPLTSRSRATSHASTEPRASTSSCSTPLSSLSRSIQRSPFSNNYSRSSSERNYLVPSSRVLRSSNASTSPKKRSYDQIDDGHPFVRPLAAVSQPESSTIEVTMRARIPAKVYGYDIEGIISNACSIRGRNTLVYAVRKPGKLKAFLALKLSWQLARRTGIEKEVYDLIKGKSINVLASDDVLQGRFSSTRDSTLEKIRGFTKEQYTSLGLEERILNASAVDLKRPVRFFWSIHDFVMGVRGALLGHQWLVGQGFLHRDISENNIVLALRPTEPQRGYLIDFDMAVHYKEDGGAQGDQATLEARIEAIRQEIKKGVEEQKLDHDKCAERRTGTTPYMSLNVLTGGHIHCPADDVESFLYVLLLFPFSYRHSLEREELILADERGFAHIIASGRPVHLAQWPAFLLAFSEGTFSSIEGAKRNMFARPLKFLRDAHRELMMRFANKELITAYNVLLFDALAKFITVPDEQGQAQHRSATHDELVGALDEWLKEYLSDEYLEKLSDYNKCPFKDAQGRYMV</sequence>